<comment type="caution">
    <text evidence="16">The sequence shown here is derived from an EMBL/GenBank/DDBJ whole genome shotgun (WGS) entry which is preliminary data.</text>
</comment>
<feature type="region of interest" description="Disordered" evidence="13">
    <location>
        <begin position="1"/>
        <end position="71"/>
    </location>
</feature>
<dbReference type="OMA" id="CSVYFMP"/>
<dbReference type="InterPro" id="IPR000432">
    <property type="entry name" value="DNA_mismatch_repair_MutS_C"/>
</dbReference>
<evidence type="ECO:0000259" key="14">
    <source>
        <dbReference type="SMART" id="SM00533"/>
    </source>
</evidence>
<proteinExistence type="inferred from homology"/>
<dbReference type="GO" id="GO:0006298">
    <property type="term" value="P:mismatch repair"/>
    <property type="evidence" value="ECO:0007669"/>
    <property type="project" value="InterPro"/>
</dbReference>
<evidence type="ECO:0000256" key="1">
    <source>
        <dbReference type="ARBA" id="ARBA00004123"/>
    </source>
</evidence>
<keyword evidence="9" id="KW-0469">Meiosis</keyword>
<evidence type="ECO:0000256" key="3">
    <source>
        <dbReference type="ARBA" id="ARBA00006271"/>
    </source>
</evidence>
<dbReference type="SMART" id="SM00533">
    <property type="entry name" value="MUTSd"/>
    <property type="match status" value="1"/>
</dbReference>
<organism evidence="16 17">
    <name type="scientific">Penicillium decumbens</name>
    <dbReference type="NCBI Taxonomy" id="69771"/>
    <lineage>
        <taxon>Eukaryota</taxon>
        <taxon>Fungi</taxon>
        <taxon>Dikarya</taxon>
        <taxon>Ascomycota</taxon>
        <taxon>Pezizomycotina</taxon>
        <taxon>Eurotiomycetes</taxon>
        <taxon>Eurotiomycetidae</taxon>
        <taxon>Eurotiales</taxon>
        <taxon>Aspergillaceae</taxon>
        <taxon>Penicillium</taxon>
    </lineage>
</organism>
<evidence type="ECO:0000256" key="9">
    <source>
        <dbReference type="ARBA" id="ARBA00023254"/>
    </source>
</evidence>
<protein>
    <recommendedName>
        <fullName evidence="10">DNA mismatch repair protein MSH5</fullName>
    </recommendedName>
    <alternativeName>
        <fullName evidence="11">MutS protein homolog 5</fullName>
    </alternativeName>
</protein>
<dbReference type="FunFam" id="1.10.1420.10:FF:000050">
    <property type="entry name" value="DNA mismatch repair protein Msh5, putative"/>
    <property type="match status" value="1"/>
</dbReference>
<evidence type="ECO:0000256" key="6">
    <source>
        <dbReference type="ARBA" id="ARBA00022840"/>
    </source>
</evidence>
<dbReference type="Gene3D" id="3.40.50.300">
    <property type="entry name" value="P-loop containing nucleotide triphosphate hydrolases"/>
    <property type="match status" value="1"/>
</dbReference>
<dbReference type="STRING" id="69771.A0A1V6NZI9"/>
<dbReference type="GO" id="GO:0030983">
    <property type="term" value="F:mismatched DNA binding"/>
    <property type="evidence" value="ECO:0007669"/>
    <property type="project" value="InterPro"/>
</dbReference>
<dbReference type="AlphaFoldDB" id="A0A1V6NZI9"/>
<keyword evidence="7" id="KW-0238">DNA-binding</keyword>
<evidence type="ECO:0000256" key="2">
    <source>
        <dbReference type="ARBA" id="ARBA00004286"/>
    </source>
</evidence>
<dbReference type="GO" id="GO:0051026">
    <property type="term" value="P:chiasma assembly"/>
    <property type="evidence" value="ECO:0007669"/>
    <property type="project" value="TreeGrafter"/>
</dbReference>
<keyword evidence="17" id="KW-1185">Reference proteome</keyword>
<sequence length="926" mass="102366">MRSSQKRKHSPAVSRSHAPLVTPRTAGSRGRASIISSGSFHPPASAAQQSQAPFPTETQLGGEEHERSSDDDDAGHIIAAIDMKDYGTVGCSYYSREEEKLYLMGDSKSGEMETINALILQIKPTVILTPPRVDLLNVAGQNLAQGNDSSSYLPYQVDVRPSQEFTYSNAESRLVALDVSSSHEERLRFFVPQSGLNGPEEEANPENMGFTLHEGRLLHISSSVDMENPVTLGCAGALLSYLQRRRATTSVGPLETNLSRVRYLEMFSLQDTMWIGSNTLLSLQIIQPESHPNMFNQGPGKKSASGKEGLSVYGLYRRFAYTPQGRAKLKQMFFHPSLSLDTIRERHDFITMFSRPGNSAALEKMIKGLKHIKNLRPVMINLHKGISTGSAKITGFKATVWASLLAFAFYSIDIHDALREISGAEVLARRTKALQIFEAAQLHRVGRMIQEIVDIDNSEEQGRTVVKQGLDRELDKMKDRYDGLNNLLKNVALEIATTIPEELDIDVNVIYFPQLGFNIAISLNGSGDPAYSGAVGDWELVFTTETRAYFKDFRMRELDERLGDIYGLICEKEIEIVYDLAQRVLQYENVLIEASDVCGEMDSLLALTQAASFYKLTRPRMVSENVIKIKGGRHILQELTVSSYVPNDTLLAGGKENLEDKIHSSVDQVSSMLLLTGPNYSGKSVYMKQVALIVYLAQIGSFVPADMAELGITDKILTKINTQESVSQIQSTFMSDLQQISLCLKQVTGRNLVLIDEFGKGTSESDGIGLACGILEHLLTIEDVPKVIAATHFHEIFENGFLAPRPRLQLGHMEVKVCEEFQEVVDQVTYLYNFRPGRSSKSFGTICAAINGIGPAIVSRANEIAILAARGENLVAACAMLSSEEMQTLQHANTLARNFLKIDFSLEGRSSHDMKAILEDLFQPGA</sequence>
<feature type="coiled-coil region" evidence="12">
    <location>
        <begin position="467"/>
        <end position="494"/>
    </location>
</feature>
<evidence type="ECO:0000256" key="11">
    <source>
        <dbReference type="ARBA" id="ARBA00077470"/>
    </source>
</evidence>
<dbReference type="InterPro" id="IPR027417">
    <property type="entry name" value="P-loop_NTPase"/>
</dbReference>
<comment type="similarity">
    <text evidence="3">Belongs to the DNA mismatch repair MutS family.</text>
</comment>
<evidence type="ECO:0000259" key="15">
    <source>
        <dbReference type="SMART" id="SM00534"/>
    </source>
</evidence>
<evidence type="ECO:0000256" key="4">
    <source>
        <dbReference type="ARBA" id="ARBA00022454"/>
    </source>
</evidence>
<evidence type="ECO:0000313" key="17">
    <source>
        <dbReference type="Proteomes" id="UP000191522"/>
    </source>
</evidence>
<keyword evidence="8" id="KW-0539">Nucleus</keyword>
<dbReference type="GO" id="GO:0140664">
    <property type="term" value="F:ATP-dependent DNA damage sensor activity"/>
    <property type="evidence" value="ECO:0007669"/>
    <property type="project" value="InterPro"/>
</dbReference>
<evidence type="ECO:0000256" key="5">
    <source>
        <dbReference type="ARBA" id="ARBA00022741"/>
    </source>
</evidence>
<dbReference type="Gene3D" id="1.10.1420.10">
    <property type="match status" value="1"/>
</dbReference>
<dbReference type="EMBL" id="MDYL01000028">
    <property type="protein sequence ID" value="OQD69987.1"/>
    <property type="molecule type" value="Genomic_DNA"/>
</dbReference>
<evidence type="ECO:0000313" key="16">
    <source>
        <dbReference type="EMBL" id="OQD69987.1"/>
    </source>
</evidence>
<feature type="domain" description="DNA mismatch repair protein MutS core" evidence="14">
    <location>
        <begin position="307"/>
        <end position="640"/>
    </location>
</feature>
<evidence type="ECO:0000256" key="7">
    <source>
        <dbReference type="ARBA" id="ARBA00023125"/>
    </source>
</evidence>
<dbReference type="InterPro" id="IPR011184">
    <property type="entry name" value="DNA_mismatch_repair_Msh2"/>
</dbReference>
<evidence type="ECO:0000256" key="13">
    <source>
        <dbReference type="SAM" id="MobiDB-lite"/>
    </source>
</evidence>
<keyword evidence="5" id="KW-0547">Nucleotide-binding</keyword>
<dbReference type="InterPro" id="IPR036187">
    <property type="entry name" value="DNA_mismatch_repair_MutS_sf"/>
</dbReference>
<keyword evidence="4" id="KW-0158">Chromosome</keyword>
<dbReference type="SUPFAM" id="SSF48334">
    <property type="entry name" value="DNA repair protein MutS, domain III"/>
    <property type="match status" value="1"/>
</dbReference>
<dbReference type="GO" id="GO:0005634">
    <property type="term" value="C:nucleus"/>
    <property type="evidence" value="ECO:0007669"/>
    <property type="project" value="UniProtKB-SubCell"/>
</dbReference>
<name>A0A1V6NZI9_PENDC</name>
<dbReference type="PIRSF" id="PIRSF005813">
    <property type="entry name" value="MSH2"/>
    <property type="match status" value="1"/>
</dbReference>
<dbReference type="Proteomes" id="UP000191522">
    <property type="component" value="Unassembled WGS sequence"/>
</dbReference>
<dbReference type="CDD" id="cd03281">
    <property type="entry name" value="ABC_MSH5_euk"/>
    <property type="match status" value="1"/>
</dbReference>
<dbReference type="Pfam" id="PF05192">
    <property type="entry name" value="MutS_III"/>
    <property type="match status" value="1"/>
</dbReference>
<keyword evidence="6" id="KW-0067">ATP-binding</keyword>
<feature type="compositionally biased region" description="Low complexity" evidence="13">
    <location>
        <begin position="26"/>
        <end position="53"/>
    </location>
</feature>
<dbReference type="FunFam" id="3.40.50.300:FF:001067">
    <property type="entry name" value="DNA mismatch repair protein MSH5"/>
    <property type="match status" value="1"/>
</dbReference>
<dbReference type="InterPro" id="IPR045076">
    <property type="entry name" value="MutS"/>
</dbReference>
<dbReference type="PANTHER" id="PTHR11361:SF20">
    <property type="entry name" value="MUTS PROTEIN HOMOLOG 5"/>
    <property type="match status" value="1"/>
</dbReference>
<accession>A0A1V6NZI9</accession>
<feature type="compositionally biased region" description="Basic residues" evidence="13">
    <location>
        <begin position="1"/>
        <end position="10"/>
    </location>
</feature>
<dbReference type="GO" id="GO:0005694">
    <property type="term" value="C:chromosome"/>
    <property type="evidence" value="ECO:0007669"/>
    <property type="project" value="UniProtKB-SubCell"/>
</dbReference>
<gene>
    <name evidence="16" type="ORF">PENDEC_c028G02770</name>
</gene>
<feature type="domain" description="DNA mismatch repair proteins mutS family" evidence="15">
    <location>
        <begin position="670"/>
        <end position="866"/>
    </location>
</feature>
<reference evidence="17" key="1">
    <citation type="journal article" date="2017" name="Nat. Microbiol.">
        <title>Global analysis of biosynthetic gene clusters reveals vast potential of secondary metabolite production in Penicillium species.</title>
        <authorList>
            <person name="Nielsen J.C."/>
            <person name="Grijseels S."/>
            <person name="Prigent S."/>
            <person name="Ji B."/>
            <person name="Dainat J."/>
            <person name="Nielsen K.F."/>
            <person name="Frisvad J.C."/>
            <person name="Workman M."/>
            <person name="Nielsen J."/>
        </authorList>
    </citation>
    <scope>NUCLEOTIDE SEQUENCE [LARGE SCALE GENOMIC DNA]</scope>
    <source>
        <strain evidence="17">IBT 11843</strain>
    </source>
</reference>
<dbReference type="InterPro" id="IPR007696">
    <property type="entry name" value="DNA_mismatch_repair_MutS_core"/>
</dbReference>
<dbReference type="SUPFAM" id="SSF52540">
    <property type="entry name" value="P-loop containing nucleoside triphosphate hydrolases"/>
    <property type="match status" value="1"/>
</dbReference>
<keyword evidence="12" id="KW-0175">Coiled coil</keyword>
<comment type="subcellular location">
    <subcellularLocation>
        <location evidence="2">Chromosome</location>
    </subcellularLocation>
    <subcellularLocation>
        <location evidence="1">Nucleus</location>
    </subcellularLocation>
</comment>
<dbReference type="GO" id="GO:0005524">
    <property type="term" value="F:ATP binding"/>
    <property type="evidence" value="ECO:0007669"/>
    <property type="project" value="UniProtKB-KW"/>
</dbReference>
<dbReference type="OrthoDB" id="29596at2759"/>
<dbReference type="SMART" id="SM00534">
    <property type="entry name" value="MUTSac"/>
    <property type="match status" value="1"/>
</dbReference>
<evidence type="ECO:0000256" key="10">
    <source>
        <dbReference type="ARBA" id="ARBA00073549"/>
    </source>
</evidence>
<dbReference type="Pfam" id="PF00488">
    <property type="entry name" value="MutS_V"/>
    <property type="match status" value="1"/>
</dbReference>
<evidence type="ECO:0000256" key="12">
    <source>
        <dbReference type="SAM" id="Coils"/>
    </source>
</evidence>
<dbReference type="PANTHER" id="PTHR11361">
    <property type="entry name" value="DNA MISMATCH REPAIR PROTEIN MUTS FAMILY MEMBER"/>
    <property type="match status" value="1"/>
</dbReference>
<evidence type="ECO:0000256" key="8">
    <source>
        <dbReference type="ARBA" id="ARBA00023242"/>
    </source>
</evidence>